<dbReference type="Gene3D" id="4.10.1250.10">
    <property type="entry name" value="Aminomethyltransferase fragment"/>
    <property type="match status" value="1"/>
</dbReference>
<keyword evidence="3 8" id="KW-0032">Aminotransferase</keyword>
<dbReference type="Pfam" id="PF01571">
    <property type="entry name" value="GCV_T"/>
    <property type="match status" value="1"/>
</dbReference>
<organism evidence="11 12">
    <name type="scientific">Candida boidinii</name>
    <name type="common">Yeast</name>
    <dbReference type="NCBI Taxonomy" id="5477"/>
    <lineage>
        <taxon>Eukaryota</taxon>
        <taxon>Fungi</taxon>
        <taxon>Dikarya</taxon>
        <taxon>Ascomycota</taxon>
        <taxon>Saccharomycotina</taxon>
        <taxon>Pichiomycetes</taxon>
        <taxon>Pichiales</taxon>
        <taxon>Pichiaceae</taxon>
        <taxon>Ogataea</taxon>
        <taxon>Ogataea/Candida clade</taxon>
    </lineage>
</organism>
<keyword evidence="8" id="KW-0496">Mitochondrion</keyword>
<dbReference type="GO" id="GO:0004047">
    <property type="term" value="F:aminomethyltransferase activity"/>
    <property type="evidence" value="ECO:0007669"/>
    <property type="project" value="UniProtKB-EC"/>
</dbReference>
<feature type="domain" description="Aminomethyltransferase C-terminal" evidence="10">
    <location>
        <begin position="316"/>
        <end position="394"/>
    </location>
</feature>
<evidence type="ECO:0000256" key="6">
    <source>
        <dbReference type="ARBA" id="ARBA00047665"/>
    </source>
</evidence>
<feature type="domain" description="GCVT N-terminal" evidence="9">
    <location>
        <begin position="28"/>
        <end position="288"/>
    </location>
</feature>
<dbReference type="NCBIfam" id="TIGR00528">
    <property type="entry name" value="gcvT"/>
    <property type="match status" value="1"/>
</dbReference>
<dbReference type="GO" id="GO:0005739">
    <property type="term" value="C:mitochondrion"/>
    <property type="evidence" value="ECO:0007669"/>
    <property type="project" value="UniProtKB-SubCell"/>
</dbReference>
<evidence type="ECO:0000313" key="12">
    <source>
        <dbReference type="Proteomes" id="UP001165120"/>
    </source>
</evidence>
<dbReference type="AlphaFoldDB" id="A0A9W6WE28"/>
<dbReference type="FunFam" id="3.30.70.1400:FF:000001">
    <property type="entry name" value="Aminomethyltransferase"/>
    <property type="match status" value="1"/>
</dbReference>
<dbReference type="EMBL" id="BSXN01000097">
    <property type="protein sequence ID" value="GME67087.1"/>
    <property type="molecule type" value="Genomic_DNA"/>
</dbReference>
<dbReference type="Pfam" id="PF08669">
    <property type="entry name" value="GCV_T_C"/>
    <property type="match status" value="1"/>
</dbReference>
<dbReference type="InterPro" id="IPR013977">
    <property type="entry name" value="GcvT_C"/>
</dbReference>
<dbReference type="GO" id="GO:0008483">
    <property type="term" value="F:transaminase activity"/>
    <property type="evidence" value="ECO:0007669"/>
    <property type="project" value="UniProtKB-KW"/>
</dbReference>
<dbReference type="SUPFAM" id="SSF103025">
    <property type="entry name" value="Folate-binding domain"/>
    <property type="match status" value="1"/>
</dbReference>
<dbReference type="Gene3D" id="3.30.70.1400">
    <property type="entry name" value="Aminomethyltransferase beta-barrel domains"/>
    <property type="match status" value="1"/>
</dbReference>
<evidence type="ECO:0000259" key="10">
    <source>
        <dbReference type="Pfam" id="PF08669"/>
    </source>
</evidence>
<dbReference type="GO" id="GO:0005960">
    <property type="term" value="C:glycine cleavage complex"/>
    <property type="evidence" value="ECO:0007669"/>
    <property type="project" value="InterPro"/>
</dbReference>
<dbReference type="InterPro" id="IPR006222">
    <property type="entry name" value="GCVT_N"/>
</dbReference>
<dbReference type="GO" id="GO:0006546">
    <property type="term" value="P:glycine catabolic process"/>
    <property type="evidence" value="ECO:0007669"/>
    <property type="project" value="InterPro"/>
</dbReference>
<dbReference type="Proteomes" id="UP001165120">
    <property type="component" value="Unassembled WGS sequence"/>
</dbReference>
<evidence type="ECO:0000256" key="8">
    <source>
        <dbReference type="RuleBase" id="RU003981"/>
    </source>
</evidence>
<evidence type="ECO:0000256" key="1">
    <source>
        <dbReference type="ARBA" id="ARBA00008609"/>
    </source>
</evidence>
<keyword evidence="4 8" id="KW-0808">Transferase</keyword>
<evidence type="ECO:0000259" key="9">
    <source>
        <dbReference type="Pfam" id="PF01571"/>
    </source>
</evidence>
<protein>
    <recommendedName>
        <fullName evidence="2 8">Aminomethyltransferase</fullName>
        <ecNumber evidence="2 8">2.1.2.10</ecNumber>
    </recommendedName>
    <alternativeName>
        <fullName evidence="5 8">Glycine cleavage system T protein</fullName>
    </alternativeName>
</protein>
<dbReference type="PANTHER" id="PTHR43757:SF2">
    <property type="entry name" value="AMINOMETHYLTRANSFERASE, MITOCHONDRIAL"/>
    <property type="match status" value="1"/>
</dbReference>
<dbReference type="PANTHER" id="PTHR43757">
    <property type="entry name" value="AMINOMETHYLTRANSFERASE"/>
    <property type="match status" value="1"/>
</dbReference>
<comment type="similarity">
    <text evidence="1 8">Belongs to the GcvT family.</text>
</comment>
<proteinExistence type="inferred from homology"/>
<evidence type="ECO:0000313" key="11">
    <source>
        <dbReference type="EMBL" id="GME67087.1"/>
    </source>
</evidence>
<sequence length="401" mass="44241">MLRARFLNQSTKRFYSSASTESLLKTPLYDIHVELKATMVPYAGFSMPVLYKDQTHIESHNWTRKNCGLFDVSHMLQHKISGPNTTDFLQKITPSDLHSLPEMTSTLSVLLNKDGGVIDDCIITKHGKDSFYIVTNAGCREKDVAFIKSELSNLADFSEINHSNFEGALLAIQGPKAAEIFQKYTNSNLNDFYFGTARFIGLNGFTNDKVHITRSGYTGEDGFEISIPQDSAAIEFARAILDEELVKPIGLAARDSLRLEAGMCLYGHELNEQTTPVESSLNWLVAKNRRDPSTATFNGSSKILSQIADAKSVSFKRVGIKSKGPSPREGNKIFSAEEPDKQVGVVCSGSPSPSIGGNVGQAFLNKPYNKTGSKILVEIRGKKRPAEVAKMPFVEPHYYKA</sequence>
<dbReference type="Gene3D" id="2.40.30.110">
    <property type="entry name" value="Aminomethyltransferase beta-barrel domains"/>
    <property type="match status" value="1"/>
</dbReference>
<evidence type="ECO:0000256" key="2">
    <source>
        <dbReference type="ARBA" id="ARBA00012616"/>
    </source>
</evidence>
<keyword evidence="8" id="KW-0809">Transit peptide</keyword>
<comment type="subunit">
    <text evidence="8">The glycine cleavage system is composed of four proteins: P, T, L and H.</text>
</comment>
<evidence type="ECO:0000256" key="7">
    <source>
        <dbReference type="PIRSR" id="PIRSR006487-1"/>
    </source>
</evidence>
<dbReference type="NCBIfam" id="NF001567">
    <property type="entry name" value="PRK00389.1"/>
    <property type="match status" value="1"/>
</dbReference>
<dbReference type="InterPro" id="IPR028896">
    <property type="entry name" value="GcvT/YgfZ/DmdA"/>
</dbReference>
<comment type="function">
    <text evidence="8">The glycine cleavage system catalyzes the degradation of glycine.</text>
</comment>
<comment type="subcellular location">
    <subcellularLocation>
        <location evidence="8">Mitochondrion</location>
    </subcellularLocation>
</comment>
<dbReference type="InterPro" id="IPR029043">
    <property type="entry name" value="GcvT/YgfZ_C"/>
</dbReference>
<name>A0A9W6WE28_CANBO</name>
<evidence type="ECO:0000256" key="3">
    <source>
        <dbReference type="ARBA" id="ARBA00022576"/>
    </source>
</evidence>
<keyword evidence="12" id="KW-1185">Reference proteome</keyword>
<dbReference type="InterPro" id="IPR006223">
    <property type="entry name" value="GcvT"/>
</dbReference>
<dbReference type="InterPro" id="IPR027266">
    <property type="entry name" value="TrmE/GcvT-like"/>
</dbReference>
<reference evidence="11" key="1">
    <citation type="submission" date="2023-04" db="EMBL/GenBank/DDBJ databases">
        <title>Candida boidinii NBRC 10035.</title>
        <authorList>
            <person name="Ichikawa N."/>
            <person name="Sato H."/>
            <person name="Tonouchi N."/>
        </authorList>
    </citation>
    <scope>NUCLEOTIDE SEQUENCE</scope>
    <source>
        <strain evidence="11">NBRC 10035</strain>
    </source>
</reference>
<dbReference type="Gene3D" id="3.30.1360.120">
    <property type="entry name" value="Probable tRNA modification gtpase trme, domain 1"/>
    <property type="match status" value="1"/>
</dbReference>
<dbReference type="EC" id="2.1.2.10" evidence="2 8"/>
<comment type="catalytic activity">
    <reaction evidence="6 8">
        <text>N(6)-[(R)-S(8)-aminomethyldihydrolipoyl]-L-lysyl-[protein] + (6S)-5,6,7,8-tetrahydrofolate = N(6)-[(R)-dihydrolipoyl]-L-lysyl-[protein] + (6R)-5,10-methylene-5,6,7,8-tetrahydrofolate + NH4(+)</text>
        <dbReference type="Rhea" id="RHEA:16945"/>
        <dbReference type="Rhea" id="RHEA-COMP:10475"/>
        <dbReference type="Rhea" id="RHEA-COMP:10492"/>
        <dbReference type="ChEBI" id="CHEBI:15636"/>
        <dbReference type="ChEBI" id="CHEBI:28938"/>
        <dbReference type="ChEBI" id="CHEBI:57453"/>
        <dbReference type="ChEBI" id="CHEBI:83100"/>
        <dbReference type="ChEBI" id="CHEBI:83143"/>
        <dbReference type="EC" id="2.1.2.10"/>
    </reaction>
</comment>
<accession>A0A9W6WE28</accession>
<evidence type="ECO:0000256" key="4">
    <source>
        <dbReference type="ARBA" id="ARBA00022679"/>
    </source>
</evidence>
<evidence type="ECO:0000256" key="5">
    <source>
        <dbReference type="ARBA" id="ARBA00031395"/>
    </source>
</evidence>
<dbReference type="SUPFAM" id="SSF101790">
    <property type="entry name" value="Aminomethyltransferase beta-barrel domain"/>
    <property type="match status" value="1"/>
</dbReference>
<feature type="binding site" evidence="7">
    <location>
        <position position="224"/>
    </location>
    <ligand>
        <name>substrate</name>
    </ligand>
</feature>
<gene>
    <name evidence="11" type="ORF">Cboi02_000051800</name>
</gene>
<comment type="caution">
    <text evidence="11">The sequence shown here is derived from an EMBL/GenBank/DDBJ whole genome shotgun (WGS) entry which is preliminary data.</text>
</comment>
<dbReference type="PIRSF" id="PIRSF006487">
    <property type="entry name" value="GcvT"/>
    <property type="match status" value="1"/>
</dbReference>